<dbReference type="EMBL" id="JGVH01000026">
    <property type="protein sequence ID" value="KER03599.1"/>
    <property type="molecule type" value="Genomic_DNA"/>
</dbReference>
<dbReference type="AlphaFoldDB" id="A0A081RY46"/>
<feature type="domain" description="DUF4277" evidence="1">
    <location>
        <begin position="8"/>
        <end position="94"/>
    </location>
</feature>
<evidence type="ECO:0000313" key="2">
    <source>
        <dbReference type="EMBL" id="KER03599.1"/>
    </source>
</evidence>
<sequence>MSTPAPVIKRLDHLGIIAAFCHEVRLPRMIDSIIPKHSEHTVSHGDAFRAMILNGLGFHSRTLHMFPGFFQHKPIERLIGPGIDAEHLNDDVLDMEALLSTDKAQQKVERGFRFLKSPEFLTSSLYLKKPERIEALLMVMTCSLMVYAALEHKIRTGLKQNAAFYPDLKNQQTQSPTARWVFLTFEGINAFEFQGHRMVTGMQPYQNALLKILGQLYESFYS</sequence>
<dbReference type="PANTHER" id="PTHR34614:SF2">
    <property type="entry name" value="TRANSPOSASE IS4-LIKE DOMAIN-CONTAINING PROTEIN"/>
    <property type="match status" value="1"/>
</dbReference>
<reference evidence="2 3" key="1">
    <citation type="submission" date="2014-03" db="EMBL/GenBank/DDBJ databases">
        <title>Draft Genome of Photorhabdus temperata Meg1.</title>
        <authorList>
            <person name="Hurst S.G.IV."/>
            <person name="Morris K."/>
            <person name="Thomas K."/>
            <person name="Tisa L.S."/>
        </authorList>
    </citation>
    <scope>NUCLEOTIDE SEQUENCE [LARGE SCALE GENOMIC DNA]</scope>
    <source>
        <strain evidence="2 3">Meg1</strain>
    </source>
</reference>
<dbReference type="NCBIfam" id="NF033559">
    <property type="entry name" value="transpos_IS1634"/>
    <property type="match status" value="1"/>
</dbReference>
<protein>
    <submittedName>
        <fullName evidence="2">Transposase</fullName>
    </submittedName>
</protein>
<dbReference type="PANTHER" id="PTHR34614">
    <property type="match status" value="1"/>
</dbReference>
<evidence type="ECO:0000259" key="1">
    <source>
        <dbReference type="Pfam" id="PF14104"/>
    </source>
</evidence>
<dbReference type="InterPro" id="IPR025457">
    <property type="entry name" value="DUF4277"/>
</dbReference>
<dbReference type="Proteomes" id="UP000028002">
    <property type="component" value="Unassembled WGS sequence"/>
</dbReference>
<evidence type="ECO:0000313" key="3">
    <source>
        <dbReference type="Proteomes" id="UP000028002"/>
    </source>
</evidence>
<organism evidence="2 3">
    <name type="scientific">Photorhabdus temperata subsp. temperata Meg1</name>
    <dbReference type="NCBI Taxonomy" id="1393735"/>
    <lineage>
        <taxon>Bacteria</taxon>
        <taxon>Pseudomonadati</taxon>
        <taxon>Pseudomonadota</taxon>
        <taxon>Gammaproteobacteria</taxon>
        <taxon>Enterobacterales</taxon>
        <taxon>Morganellaceae</taxon>
        <taxon>Photorhabdus</taxon>
    </lineage>
</organism>
<comment type="caution">
    <text evidence="2">The sequence shown here is derived from an EMBL/GenBank/DDBJ whole genome shotgun (WGS) entry which is preliminary data.</text>
</comment>
<dbReference type="Pfam" id="PF14104">
    <property type="entry name" value="DUF4277"/>
    <property type="match status" value="1"/>
</dbReference>
<accession>A0A081RY46</accession>
<name>A0A081RY46_PHOTE</name>
<proteinExistence type="predicted"/>
<dbReference type="RefSeq" id="WP_036838437.1">
    <property type="nucleotide sequence ID" value="NZ_CAWLUD010000026.1"/>
</dbReference>
<gene>
    <name evidence="2" type="ORF">MEG1DRAFT_01704</name>
</gene>
<dbReference type="InterPro" id="IPR047654">
    <property type="entry name" value="IS1634_transpos"/>
</dbReference>